<dbReference type="Gene3D" id="3.40.50.300">
    <property type="entry name" value="P-loop containing nucleotide triphosphate hydrolases"/>
    <property type="match status" value="1"/>
</dbReference>
<protein>
    <submittedName>
        <fullName evidence="5">Type IV-A pilus assembly ATPase PilB</fullName>
    </submittedName>
</protein>
<dbReference type="PANTHER" id="PTHR30258">
    <property type="entry name" value="TYPE II SECRETION SYSTEM PROTEIN GSPE-RELATED"/>
    <property type="match status" value="1"/>
</dbReference>
<dbReference type="CDD" id="cd01129">
    <property type="entry name" value="PulE-GspE-like"/>
    <property type="match status" value="1"/>
</dbReference>
<name>A0A176S6T4_9GAMM</name>
<dbReference type="AlphaFoldDB" id="A0A176S6T4"/>
<dbReference type="InterPro" id="IPR027417">
    <property type="entry name" value="P-loop_NTPase"/>
</dbReference>
<dbReference type="PANTHER" id="PTHR30258:SF1">
    <property type="entry name" value="PROTEIN TRANSPORT PROTEIN HOFB HOMOLOG"/>
    <property type="match status" value="1"/>
</dbReference>
<dbReference type="Proteomes" id="UP000076962">
    <property type="component" value="Unassembled WGS sequence"/>
</dbReference>
<accession>A0A176S6T4</accession>
<evidence type="ECO:0000256" key="2">
    <source>
        <dbReference type="ARBA" id="ARBA00022741"/>
    </source>
</evidence>
<feature type="domain" description="Bacterial type II secretion system protein E" evidence="4">
    <location>
        <begin position="1"/>
        <end position="279"/>
    </location>
</feature>
<dbReference type="EMBL" id="LUTY01000148">
    <property type="protein sequence ID" value="OAD23821.1"/>
    <property type="molecule type" value="Genomic_DNA"/>
</dbReference>
<dbReference type="PATRIC" id="fig|1003181.4.peg.502"/>
<keyword evidence="3" id="KW-0067">ATP-binding</keyword>
<sequence length="283" mass="30658">MRIIDSSITKLNINKLGFDEEQKSLYLEALAKQHGMILVTGPTGSGKTVSLYTALNIFNKESVNIATIENQVEIPLPGINQVQVDEKSGTTFAEAIRTFIAQETDILLVGEIPDIETCKLAINAALRGHLVLSSLYTNDAPQTLSYLTGMGIPPFTLASAINLIIAQRLCRRLCSCKIEQNLSEQSLLSAGFKKAEMQKLTLYGPKLGGCDKCGGSGYRGRVGIYQVMPVSEEMKCLLMDGCNGMALAGQASREGIADLRESGLKKLKEGLISLEELNRVISI</sequence>
<gene>
    <name evidence="5" type="ORF">THIOM_000335</name>
</gene>
<keyword evidence="6" id="KW-1185">Reference proteome</keyword>
<evidence type="ECO:0000313" key="5">
    <source>
        <dbReference type="EMBL" id="OAD23821.1"/>
    </source>
</evidence>
<evidence type="ECO:0000313" key="6">
    <source>
        <dbReference type="Proteomes" id="UP000076962"/>
    </source>
</evidence>
<evidence type="ECO:0000256" key="3">
    <source>
        <dbReference type="ARBA" id="ARBA00022840"/>
    </source>
</evidence>
<organism evidence="5 6">
    <name type="scientific">Candidatus Thiomargarita nelsonii</name>
    <dbReference type="NCBI Taxonomy" id="1003181"/>
    <lineage>
        <taxon>Bacteria</taxon>
        <taxon>Pseudomonadati</taxon>
        <taxon>Pseudomonadota</taxon>
        <taxon>Gammaproteobacteria</taxon>
        <taxon>Thiotrichales</taxon>
        <taxon>Thiotrichaceae</taxon>
        <taxon>Thiomargarita</taxon>
    </lineage>
</organism>
<dbReference type="SUPFAM" id="SSF52540">
    <property type="entry name" value="P-loop containing nucleoside triphosphate hydrolases"/>
    <property type="match status" value="1"/>
</dbReference>
<dbReference type="GO" id="GO:0005524">
    <property type="term" value="F:ATP binding"/>
    <property type="evidence" value="ECO:0007669"/>
    <property type="project" value="UniProtKB-KW"/>
</dbReference>
<dbReference type="InterPro" id="IPR001482">
    <property type="entry name" value="T2SS/T4SS_dom"/>
</dbReference>
<proteinExistence type="inferred from homology"/>
<dbReference type="GO" id="GO:0016887">
    <property type="term" value="F:ATP hydrolysis activity"/>
    <property type="evidence" value="ECO:0007669"/>
    <property type="project" value="TreeGrafter"/>
</dbReference>
<keyword evidence="2" id="KW-0547">Nucleotide-binding</keyword>
<dbReference type="Pfam" id="PF00437">
    <property type="entry name" value="T2SSE"/>
    <property type="match status" value="1"/>
</dbReference>
<comment type="caution">
    <text evidence="5">The sequence shown here is derived from an EMBL/GenBank/DDBJ whole genome shotgun (WGS) entry which is preliminary data.</text>
</comment>
<dbReference type="GO" id="GO:0005886">
    <property type="term" value="C:plasma membrane"/>
    <property type="evidence" value="ECO:0007669"/>
    <property type="project" value="TreeGrafter"/>
</dbReference>
<evidence type="ECO:0000259" key="4">
    <source>
        <dbReference type="Pfam" id="PF00437"/>
    </source>
</evidence>
<reference evidence="5 6" key="1">
    <citation type="submission" date="2016-05" db="EMBL/GenBank/DDBJ databases">
        <title>Single-cell genome of chain-forming Candidatus Thiomargarita nelsonii and comparison to other large sulfur-oxidizing bacteria.</title>
        <authorList>
            <person name="Winkel M."/>
            <person name="Salman V."/>
            <person name="Woyke T."/>
            <person name="Schulz-Vogt H."/>
            <person name="Richter M."/>
            <person name="Flood B."/>
            <person name="Bailey J."/>
            <person name="Amann R."/>
            <person name="Mussmann M."/>
        </authorList>
    </citation>
    <scope>NUCLEOTIDE SEQUENCE [LARGE SCALE GENOMIC DNA]</scope>
    <source>
        <strain evidence="5 6">THI036</strain>
    </source>
</reference>
<comment type="similarity">
    <text evidence="1">Belongs to the GSP E family.</text>
</comment>
<evidence type="ECO:0000256" key="1">
    <source>
        <dbReference type="ARBA" id="ARBA00006611"/>
    </source>
</evidence>